<dbReference type="EC" id="6.1.1.17" evidence="3"/>
<dbReference type="AlphaFoldDB" id="A0AAV9H6Q6"/>
<evidence type="ECO:0000256" key="11">
    <source>
        <dbReference type="RuleBase" id="RU363037"/>
    </source>
</evidence>
<evidence type="ECO:0000256" key="2">
    <source>
        <dbReference type="ARBA" id="ARBA00007894"/>
    </source>
</evidence>
<evidence type="ECO:0000313" key="14">
    <source>
        <dbReference type="EMBL" id="KAK4456235.1"/>
    </source>
</evidence>
<dbReference type="Gene3D" id="3.40.50.620">
    <property type="entry name" value="HUPs"/>
    <property type="match status" value="1"/>
</dbReference>
<dbReference type="PANTHER" id="PTHR43311:SF2">
    <property type="entry name" value="GLUTAMATE--TRNA LIGASE, MITOCHONDRIAL-RELATED"/>
    <property type="match status" value="1"/>
</dbReference>
<evidence type="ECO:0000259" key="13">
    <source>
        <dbReference type="Pfam" id="PF00749"/>
    </source>
</evidence>
<feature type="domain" description="Glutamyl/glutaminyl-tRNA synthetase class Ib catalytic" evidence="13">
    <location>
        <begin position="73"/>
        <end position="380"/>
    </location>
</feature>
<dbReference type="GO" id="GO:0005524">
    <property type="term" value="F:ATP binding"/>
    <property type="evidence" value="ECO:0007669"/>
    <property type="project" value="UniProtKB-KW"/>
</dbReference>
<feature type="region of interest" description="Disordered" evidence="12">
    <location>
        <begin position="189"/>
        <end position="214"/>
    </location>
</feature>
<dbReference type="FunFam" id="3.40.50.620:FF:000045">
    <property type="entry name" value="Glutamate--tRNA ligase, mitochondrial"/>
    <property type="match status" value="1"/>
</dbReference>
<dbReference type="InterPro" id="IPR004527">
    <property type="entry name" value="Glu-tRNA-ligase_bac/mito"/>
</dbReference>
<gene>
    <name evidence="14" type="ORF">QBC34DRAFT_287222</name>
</gene>
<dbReference type="InterPro" id="IPR020058">
    <property type="entry name" value="Glu/Gln-tRNA-synth_Ib_cat-dom"/>
</dbReference>
<dbReference type="HAMAP" id="MF_00022">
    <property type="entry name" value="Glu_tRNA_synth_type1"/>
    <property type="match status" value="1"/>
</dbReference>
<accession>A0AAV9H6Q6</accession>
<proteinExistence type="inferred from homology"/>
<reference evidence="14" key="1">
    <citation type="journal article" date="2023" name="Mol. Phylogenet. Evol.">
        <title>Genome-scale phylogeny and comparative genomics of the fungal order Sordariales.</title>
        <authorList>
            <person name="Hensen N."/>
            <person name="Bonometti L."/>
            <person name="Westerberg I."/>
            <person name="Brannstrom I.O."/>
            <person name="Guillou S."/>
            <person name="Cros-Aarteil S."/>
            <person name="Calhoun S."/>
            <person name="Haridas S."/>
            <person name="Kuo A."/>
            <person name="Mondo S."/>
            <person name="Pangilinan J."/>
            <person name="Riley R."/>
            <person name="LaButti K."/>
            <person name="Andreopoulos B."/>
            <person name="Lipzen A."/>
            <person name="Chen C."/>
            <person name="Yan M."/>
            <person name="Daum C."/>
            <person name="Ng V."/>
            <person name="Clum A."/>
            <person name="Steindorff A."/>
            <person name="Ohm R.A."/>
            <person name="Martin F."/>
            <person name="Silar P."/>
            <person name="Natvig D.O."/>
            <person name="Lalanne C."/>
            <person name="Gautier V."/>
            <person name="Ament-Velasquez S.L."/>
            <person name="Kruys A."/>
            <person name="Hutchinson M.I."/>
            <person name="Powell A.J."/>
            <person name="Barry K."/>
            <person name="Miller A.N."/>
            <person name="Grigoriev I.V."/>
            <person name="Debuchy R."/>
            <person name="Gladieux P."/>
            <person name="Hiltunen Thoren M."/>
            <person name="Johannesson H."/>
        </authorList>
    </citation>
    <scope>NUCLEOTIDE SEQUENCE</scope>
    <source>
        <strain evidence="14">PSN243</strain>
    </source>
</reference>
<dbReference type="EMBL" id="MU865913">
    <property type="protein sequence ID" value="KAK4456235.1"/>
    <property type="molecule type" value="Genomic_DNA"/>
</dbReference>
<evidence type="ECO:0000256" key="10">
    <source>
        <dbReference type="ARBA" id="ARBA00072917"/>
    </source>
</evidence>
<protein>
    <recommendedName>
        <fullName evidence="10">Glutamate--tRNA ligase, mitochondrial</fullName>
        <ecNumber evidence="3">6.1.1.17</ecNumber>
    </recommendedName>
    <alternativeName>
        <fullName evidence="9">Glutamyl-tRNA synthetase</fullName>
    </alternativeName>
</protein>
<evidence type="ECO:0000256" key="7">
    <source>
        <dbReference type="ARBA" id="ARBA00022917"/>
    </source>
</evidence>
<dbReference type="Pfam" id="PF00749">
    <property type="entry name" value="tRNA-synt_1c"/>
    <property type="match status" value="1"/>
</dbReference>
<dbReference type="InterPro" id="IPR020751">
    <property type="entry name" value="aa-tRNA-synth_I_codon-bd_sub2"/>
</dbReference>
<dbReference type="GO" id="GO:0004818">
    <property type="term" value="F:glutamate-tRNA ligase activity"/>
    <property type="evidence" value="ECO:0007669"/>
    <property type="project" value="UniProtKB-EC"/>
</dbReference>
<dbReference type="GO" id="GO:0005739">
    <property type="term" value="C:mitochondrion"/>
    <property type="evidence" value="ECO:0007669"/>
    <property type="project" value="UniProtKB-SubCell"/>
</dbReference>
<dbReference type="GO" id="GO:0006424">
    <property type="term" value="P:glutamyl-tRNA aminoacylation"/>
    <property type="evidence" value="ECO:0007669"/>
    <property type="project" value="InterPro"/>
</dbReference>
<comment type="caution">
    <text evidence="14">The sequence shown here is derived from an EMBL/GenBank/DDBJ whole genome shotgun (WGS) entry which is preliminary data.</text>
</comment>
<comment type="subcellular location">
    <subcellularLocation>
        <location evidence="1">Mitochondrion</location>
    </subcellularLocation>
</comment>
<evidence type="ECO:0000256" key="5">
    <source>
        <dbReference type="ARBA" id="ARBA00022741"/>
    </source>
</evidence>
<dbReference type="Gene3D" id="1.10.10.350">
    <property type="match status" value="1"/>
</dbReference>
<evidence type="ECO:0000256" key="12">
    <source>
        <dbReference type="SAM" id="MobiDB-lite"/>
    </source>
</evidence>
<dbReference type="Proteomes" id="UP001321760">
    <property type="component" value="Unassembled WGS sequence"/>
</dbReference>
<dbReference type="SUPFAM" id="SSF52374">
    <property type="entry name" value="Nucleotidylyl transferase"/>
    <property type="match status" value="1"/>
</dbReference>
<evidence type="ECO:0000313" key="15">
    <source>
        <dbReference type="Proteomes" id="UP001321760"/>
    </source>
</evidence>
<dbReference type="InterPro" id="IPR014729">
    <property type="entry name" value="Rossmann-like_a/b/a_fold"/>
</dbReference>
<evidence type="ECO:0000256" key="1">
    <source>
        <dbReference type="ARBA" id="ARBA00004173"/>
    </source>
</evidence>
<keyword evidence="8 11" id="KW-0030">Aminoacyl-tRNA synthetase</keyword>
<keyword evidence="6 11" id="KW-0067">ATP-binding</keyword>
<comment type="similarity">
    <text evidence="2">Belongs to the class-I aminoacyl-tRNA synthetase family. Glutamate--tRNA ligase type 1 subfamily.</text>
</comment>
<dbReference type="InterPro" id="IPR033910">
    <property type="entry name" value="GluRS_core"/>
</dbReference>
<dbReference type="InterPro" id="IPR000924">
    <property type="entry name" value="Glu/Gln-tRNA-synth"/>
</dbReference>
<evidence type="ECO:0000256" key="9">
    <source>
        <dbReference type="ARBA" id="ARBA00030865"/>
    </source>
</evidence>
<keyword evidence="15" id="KW-1185">Reference proteome</keyword>
<dbReference type="CDD" id="cd00808">
    <property type="entry name" value="GluRS_core"/>
    <property type="match status" value="1"/>
</dbReference>
<evidence type="ECO:0000256" key="3">
    <source>
        <dbReference type="ARBA" id="ARBA00012835"/>
    </source>
</evidence>
<keyword evidence="4 11" id="KW-0436">Ligase</keyword>
<dbReference type="PANTHER" id="PTHR43311">
    <property type="entry name" value="GLUTAMATE--TRNA LIGASE"/>
    <property type="match status" value="1"/>
</dbReference>
<name>A0AAV9H6Q6_9PEZI</name>
<evidence type="ECO:0000256" key="8">
    <source>
        <dbReference type="ARBA" id="ARBA00023146"/>
    </source>
</evidence>
<reference evidence="14" key="2">
    <citation type="submission" date="2023-05" db="EMBL/GenBank/DDBJ databases">
        <authorList>
            <consortium name="Lawrence Berkeley National Laboratory"/>
            <person name="Steindorff A."/>
            <person name="Hensen N."/>
            <person name="Bonometti L."/>
            <person name="Westerberg I."/>
            <person name="Brannstrom I.O."/>
            <person name="Guillou S."/>
            <person name="Cros-Aarteil S."/>
            <person name="Calhoun S."/>
            <person name="Haridas S."/>
            <person name="Kuo A."/>
            <person name="Mondo S."/>
            <person name="Pangilinan J."/>
            <person name="Riley R."/>
            <person name="Labutti K."/>
            <person name="Andreopoulos B."/>
            <person name="Lipzen A."/>
            <person name="Chen C."/>
            <person name="Yanf M."/>
            <person name="Daum C."/>
            <person name="Ng V."/>
            <person name="Clum A."/>
            <person name="Ohm R."/>
            <person name="Martin F."/>
            <person name="Silar P."/>
            <person name="Natvig D."/>
            <person name="Lalanne C."/>
            <person name="Gautier V."/>
            <person name="Ament-Velasquez S.L."/>
            <person name="Kruys A."/>
            <person name="Hutchinson M.I."/>
            <person name="Powell A.J."/>
            <person name="Barry K."/>
            <person name="Miller A.N."/>
            <person name="Grigoriev I.V."/>
            <person name="Debuchy R."/>
            <person name="Gladieux P."/>
            <person name="Thoren M.H."/>
            <person name="Johannesson H."/>
        </authorList>
    </citation>
    <scope>NUCLEOTIDE SEQUENCE</scope>
    <source>
        <strain evidence="14">PSN243</strain>
    </source>
</reference>
<sequence>MRGILVLRRSTITSCSSWGQLVVPALRLERQLSCSASVSDGASHSPPKLKIGNSSERRGKGVGRFKAPETPCRTRFAPSPTGYLHLGSLRTALFNYLLAKRTGGQFVLRIEDTDRARTVPDAEKRLFEDLKWAGLIWDEGPDVQGPYGPYRQSERLDLYSKHAKELIDEGKAYRCFCSQEDLASASRLRHEQGGTTHYPGTCRSVSPEESEERASKGESFVVRFRSSPTPTKIKDLVYGTFKKAVPEDDYIIIKSDGFPTYHFANVVDDKHMNITHVVRGAEWLISTPKHVELYNAFGWDPPRFAHVGLLVDEKRQKLSKRHPGVDITWYKDKKILPAALLNFAVLLGWSRDPSLKSDLLSLQDMTDNFSLKFTKGDIMVQFKKLDFLQHHTLRRLSESQPPEWPAIQKEYLLDPISALLKQQPGFITNEPLLPVPQILEDDETRMAYIASVLAATERFATGDEETFVEKNVFFFYEVPKQVLREKFPAGKGEELEFVENPGMTLREALGRVWKEHLEGISEGEWQGKLEDGKVQEGLNRGLTYRFGERTMPGSKLVRWALLGGRPGPTVWKAMGVLGREETERRLAVAGEVAYEVLERG</sequence>
<dbReference type="PRINTS" id="PR00987">
    <property type="entry name" value="TRNASYNTHGLU"/>
</dbReference>
<evidence type="ECO:0000256" key="6">
    <source>
        <dbReference type="ARBA" id="ARBA00022840"/>
    </source>
</evidence>
<keyword evidence="7 11" id="KW-0648">Protein biosynthesis</keyword>
<dbReference type="InterPro" id="IPR049940">
    <property type="entry name" value="GluQ/Sye"/>
</dbReference>
<feature type="region of interest" description="Disordered" evidence="12">
    <location>
        <begin position="37"/>
        <end position="71"/>
    </location>
</feature>
<dbReference type="NCBIfam" id="TIGR00464">
    <property type="entry name" value="gltX_bact"/>
    <property type="match status" value="1"/>
</dbReference>
<evidence type="ECO:0000256" key="4">
    <source>
        <dbReference type="ARBA" id="ARBA00022598"/>
    </source>
</evidence>
<keyword evidence="5 11" id="KW-0547">Nucleotide-binding</keyword>
<dbReference type="GO" id="GO:0008270">
    <property type="term" value="F:zinc ion binding"/>
    <property type="evidence" value="ECO:0007669"/>
    <property type="project" value="InterPro"/>
</dbReference>
<organism evidence="14 15">
    <name type="scientific">Podospora aff. communis PSN243</name>
    <dbReference type="NCBI Taxonomy" id="3040156"/>
    <lineage>
        <taxon>Eukaryota</taxon>
        <taxon>Fungi</taxon>
        <taxon>Dikarya</taxon>
        <taxon>Ascomycota</taxon>
        <taxon>Pezizomycotina</taxon>
        <taxon>Sordariomycetes</taxon>
        <taxon>Sordariomycetidae</taxon>
        <taxon>Sordariales</taxon>
        <taxon>Podosporaceae</taxon>
        <taxon>Podospora</taxon>
    </lineage>
</organism>